<feature type="region of interest" description="Disordered" evidence="2">
    <location>
        <begin position="31"/>
        <end position="54"/>
    </location>
</feature>
<accession>A0A7J0H5T2</accession>
<keyword evidence="4" id="KW-1185">Reference proteome</keyword>
<dbReference type="GO" id="GO:0016491">
    <property type="term" value="F:oxidoreductase activity"/>
    <property type="evidence" value="ECO:0007669"/>
    <property type="project" value="UniProtKB-KW"/>
</dbReference>
<evidence type="ECO:0008006" key="5">
    <source>
        <dbReference type="Google" id="ProtNLM"/>
    </source>
</evidence>
<dbReference type="Proteomes" id="UP000585474">
    <property type="component" value="Unassembled WGS sequence"/>
</dbReference>
<dbReference type="SUPFAM" id="SSF51197">
    <property type="entry name" value="Clavaminate synthase-like"/>
    <property type="match status" value="1"/>
</dbReference>
<dbReference type="PANTHER" id="PTHR10696">
    <property type="entry name" value="GAMMA-BUTYROBETAINE HYDROXYLASE-RELATED"/>
    <property type="match status" value="1"/>
</dbReference>
<dbReference type="EMBL" id="BJWL01000027">
    <property type="protein sequence ID" value="GFZ18456.1"/>
    <property type="molecule type" value="Genomic_DNA"/>
</dbReference>
<evidence type="ECO:0000256" key="1">
    <source>
        <dbReference type="ARBA" id="ARBA00023002"/>
    </source>
</evidence>
<feature type="compositionally biased region" description="Basic and acidic residues" evidence="2">
    <location>
        <begin position="40"/>
        <end position="54"/>
    </location>
</feature>
<evidence type="ECO:0000313" key="4">
    <source>
        <dbReference type="Proteomes" id="UP000585474"/>
    </source>
</evidence>
<comment type="caution">
    <text evidence="3">The sequence shown here is derived from an EMBL/GenBank/DDBJ whole genome shotgun (WGS) entry which is preliminary data.</text>
</comment>
<sequence>MELFPEAVKKIEGKTFTALSNNDISSMTGRGWGDAFGTSERTESERSDCRTEGRRRSCGHGRLQGCSMGDGGKMWFNTMVGMHGKDLSLATKVDRTEIPEKLVKRCEESIKEESKQFKWEKGDVIFLDNFALLNGRRPALSPSQKSPGCYLQVASISNPLGPYGLKTTILFVYDHHL</sequence>
<dbReference type="AlphaFoldDB" id="A0A7J0H5T2"/>
<proteinExistence type="predicted"/>
<organism evidence="3 4">
    <name type="scientific">Actinidia rufa</name>
    <dbReference type="NCBI Taxonomy" id="165716"/>
    <lineage>
        <taxon>Eukaryota</taxon>
        <taxon>Viridiplantae</taxon>
        <taxon>Streptophyta</taxon>
        <taxon>Embryophyta</taxon>
        <taxon>Tracheophyta</taxon>
        <taxon>Spermatophyta</taxon>
        <taxon>Magnoliopsida</taxon>
        <taxon>eudicotyledons</taxon>
        <taxon>Gunneridae</taxon>
        <taxon>Pentapetalae</taxon>
        <taxon>asterids</taxon>
        <taxon>Ericales</taxon>
        <taxon>Actinidiaceae</taxon>
        <taxon>Actinidia</taxon>
    </lineage>
</organism>
<protein>
    <recommendedName>
        <fullName evidence="5">TauD/TfdA-like domain-containing protein</fullName>
    </recommendedName>
</protein>
<dbReference type="InterPro" id="IPR042098">
    <property type="entry name" value="TauD-like_sf"/>
</dbReference>
<keyword evidence="1" id="KW-0560">Oxidoreductase</keyword>
<dbReference type="Gene3D" id="3.60.130.10">
    <property type="entry name" value="Clavaminate synthase-like"/>
    <property type="match status" value="1"/>
</dbReference>
<name>A0A7J0H5T2_9ERIC</name>
<dbReference type="PANTHER" id="PTHR10696:SF42">
    <property type="entry name" value="OS08G0383800 PROTEIN"/>
    <property type="match status" value="1"/>
</dbReference>
<dbReference type="InterPro" id="IPR050411">
    <property type="entry name" value="AlphaKG_dependent_hydroxylases"/>
</dbReference>
<evidence type="ECO:0000256" key="2">
    <source>
        <dbReference type="SAM" id="MobiDB-lite"/>
    </source>
</evidence>
<gene>
    <name evidence="3" type="ORF">Acr_27g0001950</name>
</gene>
<evidence type="ECO:0000313" key="3">
    <source>
        <dbReference type="EMBL" id="GFZ18456.1"/>
    </source>
</evidence>
<dbReference type="OrthoDB" id="408743at2759"/>
<reference evidence="3 4" key="1">
    <citation type="submission" date="2019-07" db="EMBL/GenBank/DDBJ databases">
        <title>De Novo Assembly of kiwifruit Actinidia rufa.</title>
        <authorList>
            <person name="Sugita-Konishi S."/>
            <person name="Sato K."/>
            <person name="Mori E."/>
            <person name="Abe Y."/>
            <person name="Kisaki G."/>
            <person name="Hamano K."/>
            <person name="Suezawa K."/>
            <person name="Otani M."/>
            <person name="Fukuda T."/>
            <person name="Manabe T."/>
            <person name="Gomi K."/>
            <person name="Tabuchi M."/>
            <person name="Akimitsu K."/>
            <person name="Kataoka I."/>
        </authorList>
    </citation>
    <scope>NUCLEOTIDE SEQUENCE [LARGE SCALE GENOMIC DNA]</scope>
    <source>
        <strain evidence="4">cv. Fuchu</strain>
    </source>
</reference>